<proteinExistence type="predicted"/>
<reference evidence="2 3" key="1">
    <citation type="journal article" date="2019" name="Sci. Rep.">
        <title>Orb-weaving spider Araneus ventricosus genome elucidates the spidroin gene catalogue.</title>
        <authorList>
            <person name="Kono N."/>
            <person name="Nakamura H."/>
            <person name="Ohtoshi R."/>
            <person name="Moran D.A.P."/>
            <person name="Shinohara A."/>
            <person name="Yoshida Y."/>
            <person name="Fujiwara M."/>
            <person name="Mori M."/>
            <person name="Tomita M."/>
            <person name="Arakawa K."/>
        </authorList>
    </citation>
    <scope>NUCLEOTIDE SEQUENCE [LARGE SCALE GENOMIC DNA]</scope>
</reference>
<evidence type="ECO:0000313" key="1">
    <source>
        <dbReference type="EMBL" id="GBM98578.1"/>
    </source>
</evidence>
<sequence>MQQKASRSLAVWSPDIKINSNTKIQLQLKLSEILNLNSVVLHLVSDHFSATGRRISPPQWGDVFVMEVRMLEDSLRVVLSPECRDVPNYVGPENSRSQFYLQMSPDLLWKMILVIP</sequence>
<gene>
    <name evidence="1" type="ORF">AVEN_43144_1</name>
    <name evidence="2" type="ORF">AVEN_80320_1</name>
</gene>
<comment type="caution">
    <text evidence="2">The sequence shown here is derived from an EMBL/GenBank/DDBJ whole genome shotgun (WGS) entry which is preliminary data.</text>
</comment>
<evidence type="ECO:0000313" key="2">
    <source>
        <dbReference type="EMBL" id="GBM98614.1"/>
    </source>
</evidence>
<dbReference type="AlphaFoldDB" id="A0A4Y2K8T9"/>
<accession>A0A4Y2K8T9</accession>
<dbReference type="EMBL" id="BGPR01193743">
    <property type="protein sequence ID" value="GBM98614.1"/>
    <property type="molecule type" value="Genomic_DNA"/>
</dbReference>
<dbReference type="Proteomes" id="UP000499080">
    <property type="component" value="Unassembled WGS sequence"/>
</dbReference>
<dbReference type="EMBL" id="BGPR01193731">
    <property type="protein sequence ID" value="GBM98578.1"/>
    <property type="molecule type" value="Genomic_DNA"/>
</dbReference>
<protein>
    <submittedName>
        <fullName evidence="2">Uncharacterized protein</fullName>
    </submittedName>
</protein>
<keyword evidence="3" id="KW-1185">Reference proteome</keyword>
<organism evidence="2 3">
    <name type="scientific">Araneus ventricosus</name>
    <name type="common">Orbweaver spider</name>
    <name type="synonym">Epeira ventricosa</name>
    <dbReference type="NCBI Taxonomy" id="182803"/>
    <lineage>
        <taxon>Eukaryota</taxon>
        <taxon>Metazoa</taxon>
        <taxon>Ecdysozoa</taxon>
        <taxon>Arthropoda</taxon>
        <taxon>Chelicerata</taxon>
        <taxon>Arachnida</taxon>
        <taxon>Araneae</taxon>
        <taxon>Araneomorphae</taxon>
        <taxon>Entelegynae</taxon>
        <taxon>Araneoidea</taxon>
        <taxon>Araneidae</taxon>
        <taxon>Araneus</taxon>
    </lineage>
</organism>
<name>A0A4Y2K8T9_ARAVE</name>
<evidence type="ECO:0000313" key="3">
    <source>
        <dbReference type="Proteomes" id="UP000499080"/>
    </source>
</evidence>